<reference evidence="2 3" key="1">
    <citation type="submission" date="2017-06" db="EMBL/GenBank/DDBJ databases">
        <title>Sequencing and comparative analysis of myxobacterial genomes.</title>
        <authorList>
            <person name="Rupp O."/>
            <person name="Goesmann A."/>
            <person name="Sogaard-Andersen L."/>
        </authorList>
    </citation>
    <scope>NUCLEOTIDE SEQUENCE [LARGE SCALE GENOMIC DNA]</scope>
    <source>
        <strain evidence="2 3">DSM 14697</strain>
    </source>
</reference>
<feature type="compositionally biased region" description="Low complexity" evidence="1">
    <location>
        <begin position="61"/>
        <end position="116"/>
    </location>
</feature>
<protein>
    <submittedName>
        <fullName evidence="2">Uncharacterized protein</fullName>
    </submittedName>
</protein>
<evidence type="ECO:0000313" key="2">
    <source>
        <dbReference type="EMBL" id="ATB50847.1"/>
    </source>
</evidence>
<proteinExistence type="predicted"/>
<dbReference type="EMBL" id="CP022203">
    <property type="protein sequence ID" value="ATB50847.1"/>
    <property type="molecule type" value="Genomic_DNA"/>
</dbReference>
<organism evidence="2 3">
    <name type="scientific">Corallococcus macrosporus DSM 14697</name>
    <dbReference type="NCBI Taxonomy" id="1189310"/>
    <lineage>
        <taxon>Bacteria</taxon>
        <taxon>Pseudomonadati</taxon>
        <taxon>Myxococcota</taxon>
        <taxon>Myxococcia</taxon>
        <taxon>Myxococcales</taxon>
        <taxon>Cystobacterineae</taxon>
        <taxon>Myxococcaceae</taxon>
        <taxon>Corallococcus</taxon>
    </lineage>
</organism>
<dbReference type="KEGG" id="mmas:MYMAC_006504"/>
<dbReference type="Proteomes" id="UP000217343">
    <property type="component" value="Chromosome"/>
</dbReference>
<gene>
    <name evidence="2" type="ORF">MYMAC_006504</name>
</gene>
<dbReference type="AlphaFoldDB" id="A0A250K514"/>
<accession>A0A250K514</accession>
<evidence type="ECO:0000313" key="3">
    <source>
        <dbReference type="Proteomes" id="UP000217343"/>
    </source>
</evidence>
<feature type="region of interest" description="Disordered" evidence="1">
    <location>
        <begin position="57"/>
        <end position="116"/>
    </location>
</feature>
<keyword evidence="3" id="KW-1185">Reference proteome</keyword>
<sequence length="275" mass="30093">MLHLVPFARTGQEVADADAKPHRVRQLLRLGLPDSASRVDGEDGRVVVHPHRHPGAVVSDCSRASPTPRPASSCPARTVVRARPAARATAVTPPRPSASASAPPQRRGTRSSMTTSRSALVALRHRLFSVHPRLTCLITRPFPYSANPYRSRERERALAPRLERVLRSCPDTPWVGSKLQQNRFSLNWSELKRVCSSTGADILVLALQQREEMGGRRSTPEFTVGACNPVVGPVGSTMIRSGQRLSVGYRRLLVLLDEFIDARPLDVAHAHGATP</sequence>
<evidence type="ECO:0000256" key="1">
    <source>
        <dbReference type="SAM" id="MobiDB-lite"/>
    </source>
</evidence>
<name>A0A250K514_9BACT</name>